<name>A0A010YWQ3_9ACTN</name>
<organism evidence="1 2">
    <name type="scientific">Cryptosporangium arvum DSM 44712</name>
    <dbReference type="NCBI Taxonomy" id="927661"/>
    <lineage>
        <taxon>Bacteria</taxon>
        <taxon>Bacillati</taxon>
        <taxon>Actinomycetota</taxon>
        <taxon>Actinomycetes</taxon>
        <taxon>Cryptosporangiales</taxon>
        <taxon>Cryptosporangiaceae</taxon>
        <taxon>Cryptosporangium</taxon>
    </lineage>
</organism>
<comment type="caution">
    <text evidence="1">The sequence shown here is derived from an EMBL/GenBank/DDBJ whole genome shotgun (WGS) entry which is preliminary data.</text>
</comment>
<dbReference type="HOGENOM" id="CLU_1746573_0_0_11"/>
<evidence type="ECO:0000313" key="2">
    <source>
        <dbReference type="Proteomes" id="UP000021053"/>
    </source>
</evidence>
<dbReference type="AlphaFoldDB" id="A0A010YWQ3"/>
<keyword evidence="2" id="KW-1185">Reference proteome</keyword>
<evidence type="ECO:0000313" key="1">
    <source>
        <dbReference type="EMBL" id="EXG79588.1"/>
    </source>
</evidence>
<reference evidence="1 2" key="1">
    <citation type="submission" date="2013-07" db="EMBL/GenBank/DDBJ databases">
        <authorList>
            <consortium name="DOE Joint Genome Institute"/>
            <person name="Eisen J."/>
            <person name="Huntemann M."/>
            <person name="Han J."/>
            <person name="Chen A."/>
            <person name="Kyrpides N."/>
            <person name="Mavromatis K."/>
            <person name="Markowitz V."/>
            <person name="Palaniappan K."/>
            <person name="Ivanova N."/>
            <person name="Schaumberg A."/>
            <person name="Pati A."/>
            <person name="Liolios K."/>
            <person name="Nordberg H.P."/>
            <person name="Cantor M.N."/>
            <person name="Hua S.X."/>
            <person name="Woyke T."/>
        </authorList>
    </citation>
    <scope>NUCLEOTIDE SEQUENCE [LARGE SCALE GENOMIC DNA]</scope>
    <source>
        <strain evidence="1 2">DSM 44712</strain>
    </source>
</reference>
<gene>
    <name evidence="1" type="ORF">CryarDRAFT_0629</name>
</gene>
<protein>
    <submittedName>
        <fullName evidence="1">Uncharacterized protein</fullName>
    </submittedName>
</protein>
<proteinExistence type="predicted"/>
<dbReference type="Proteomes" id="UP000021053">
    <property type="component" value="Unassembled WGS sequence"/>
</dbReference>
<dbReference type="EMBL" id="JFBT01000001">
    <property type="protein sequence ID" value="EXG79588.1"/>
    <property type="molecule type" value="Genomic_DNA"/>
</dbReference>
<accession>A0A010YWQ3</accession>
<sequence>MGSGRILEASVSPGRYLVNIVLAVAFLFIAASGVRAADDPVVFGVEYFAEGGSHQTYLVARRGGVVAGEAWLNADEYDGRRVRALSVCDRRSDGVRVGARILVPDGRALDYFAPVGKRCFGRDFGYRISRWQLLFGSASSGEVVPPPLV</sequence>